<reference evidence="3 4" key="1">
    <citation type="submission" date="2017-05" db="EMBL/GenBank/DDBJ databases">
        <authorList>
            <person name="Song R."/>
            <person name="Chenine A.L."/>
            <person name="Ruprecht R.M."/>
        </authorList>
    </citation>
    <scope>NUCLEOTIDE SEQUENCE [LARGE SCALE GENOMIC DNA]</scope>
    <source>
        <strain evidence="3 4">PSBB019</strain>
    </source>
</reference>
<dbReference type="Proteomes" id="UP000196228">
    <property type="component" value="Chromosome"/>
</dbReference>
<dbReference type="Gene3D" id="3.30.470.20">
    <property type="entry name" value="ATP-grasp fold, B domain"/>
    <property type="match status" value="1"/>
</dbReference>
<protein>
    <recommendedName>
        <fullName evidence="2">ATP-grasp domain-containing protein</fullName>
    </recommendedName>
</protein>
<evidence type="ECO:0000313" key="4">
    <source>
        <dbReference type="Proteomes" id="UP000196228"/>
    </source>
</evidence>
<feature type="domain" description="ATP-grasp" evidence="2">
    <location>
        <begin position="132"/>
        <end position="312"/>
    </location>
</feature>
<dbReference type="SUPFAM" id="SSF56059">
    <property type="entry name" value="Glutathione synthetase ATP-binding domain-like"/>
    <property type="match status" value="1"/>
</dbReference>
<dbReference type="GO" id="GO:0009432">
    <property type="term" value="P:SOS response"/>
    <property type="evidence" value="ECO:0007669"/>
    <property type="project" value="TreeGrafter"/>
</dbReference>
<dbReference type="InterPro" id="IPR011761">
    <property type="entry name" value="ATP-grasp"/>
</dbReference>
<evidence type="ECO:0000259" key="2">
    <source>
        <dbReference type="PROSITE" id="PS50975"/>
    </source>
</evidence>
<keyword evidence="1" id="KW-0547">Nucleotide-binding</keyword>
<dbReference type="PANTHER" id="PTHR21621">
    <property type="entry name" value="RIBOSOMAL PROTEIN S6 MODIFICATION PROTEIN"/>
    <property type="match status" value="1"/>
</dbReference>
<dbReference type="GO" id="GO:0005524">
    <property type="term" value="F:ATP binding"/>
    <property type="evidence" value="ECO:0007669"/>
    <property type="project" value="UniProtKB-UniRule"/>
</dbReference>
<dbReference type="PROSITE" id="PS50975">
    <property type="entry name" value="ATP_GRASP"/>
    <property type="match status" value="1"/>
</dbReference>
<dbReference type="AlphaFoldDB" id="A0A1Y0HY98"/>
<dbReference type="GO" id="GO:0018169">
    <property type="term" value="F:ribosomal S6-glutamic acid ligase activity"/>
    <property type="evidence" value="ECO:0007669"/>
    <property type="project" value="TreeGrafter"/>
</dbReference>
<dbReference type="EMBL" id="CP021383">
    <property type="protein sequence ID" value="ARU53188.1"/>
    <property type="molecule type" value="Genomic_DNA"/>
</dbReference>
<proteinExistence type="predicted"/>
<evidence type="ECO:0000313" key="3">
    <source>
        <dbReference type="EMBL" id="ARU53188.1"/>
    </source>
</evidence>
<dbReference type="GO" id="GO:0046872">
    <property type="term" value="F:metal ion binding"/>
    <property type="evidence" value="ECO:0007669"/>
    <property type="project" value="InterPro"/>
</dbReference>
<evidence type="ECO:0000256" key="1">
    <source>
        <dbReference type="PROSITE-ProRule" id="PRU00409"/>
    </source>
</evidence>
<dbReference type="GO" id="GO:0005737">
    <property type="term" value="C:cytoplasm"/>
    <property type="evidence" value="ECO:0007669"/>
    <property type="project" value="TreeGrafter"/>
</dbReference>
<keyword evidence="1" id="KW-0067">ATP-binding</keyword>
<accession>A0A1Y0HY98</accession>
<dbReference type="KEGG" id="cceu:CBR64_18830"/>
<name>A0A1Y0HY98_CELCE</name>
<gene>
    <name evidence="3" type="ORF">CBR64_18830</name>
</gene>
<dbReference type="PANTHER" id="PTHR21621:SF0">
    <property type="entry name" value="BETA-CITRYLGLUTAMATE SYNTHASE B-RELATED"/>
    <property type="match status" value="1"/>
</dbReference>
<organism evidence="3 4">
    <name type="scientific">Cellulosimicrobium cellulans</name>
    <name type="common">Arthrobacter luteus</name>
    <dbReference type="NCBI Taxonomy" id="1710"/>
    <lineage>
        <taxon>Bacteria</taxon>
        <taxon>Bacillati</taxon>
        <taxon>Actinomycetota</taxon>
        <taxon>Actinomycetes</taxon>
        <taxon>Micrococcales</taxon>
        <taxon>Promicromonosporaceae</taxon>
        <taxon>Cellulosimicrobium</taxon>
    </lineage>
</organism>
<sequence>MIGIVSHADDLHTTEVVRHLGELDAPHVLLDTGHAPRAVSLTSAQDATGWRADWIDSDGDGVSAVDATGLRAMWWRRPQPFALHDDVRSPQDRGFAHGEVAAAVSGLWSCLPATWVNDPDRDEAGSRKMWQLQVASRLGLRVPRTCMTNDPAHAREFLRREPGRVIFKPFSGTPATWRETRPVREADLDLIESVRYAPVIFQEAVAGSDVRVTVVGTDVFAAELRTEESGYAYDFRVDTHHCPTAAHGLPDHVTTGLLRLMEVLGLWYGAVDLRRTPDGDYVFLEINPAGQWLFVEYATGQPIAAALAALLARLDREEDSGASRPVRRADGVRARA</sequence>